<dbReference type="Pfam" id="PF05016">
    <property type="entry name" value="ParE_toxin"/>
    <property type="match status" value="1"/>
</dbReference>
<evidence type="ECO:0000256" key="1">
    <source>
        <dbReference type="ARBA" id="ARBA00006226"/>
    </source>
</evidence>
<sequence>MLDLAWRPRAHLDRESIAIHLGLERKAPQTALDAMRRIDDAIERVRTFPDSGGRVRLDPLRRTEYRTVLANPYTVYYRFDEKTLTVYRILHQRQNIDTYALVDLPR</sequence>
<dbReference type="PANTHER" id="PTHR33755">
    <property type="entry name" value="TOXIN PARE1-RELATED"/>
    <property type="match status" value="1"/>
</dbReference>
<dbReference type="InterPro" id="IPR007712">
    <property type="entry name" value="RelE/ParE_toxin"/>
</dbReference>
<keyword evidence="4" id="KW-1185">Reference proteome</keyword>
<keyword evidence="2" id="KW-1277">Toxin-antitoxin system</keyword>
<evidence type="ECO:0000313" key="3">
    <source>
        <dbReference type="EMBL" id="PNV64483.1"/>
    </source>
</evidence>
<dbReference type="EMBL" id="PPEL01000094">
    <property type="protein sequence ID" value="PNV64483.1"/>
    <property type="molecule type" value="Genomic_DNA"/>
</dbReference>
<protein>
    <submittedName>
        <fullName evidence="3">Type II toxin-antitoxin system RelE/ParE family toxin</fullName>
    </submittedName>
</protein>
<name>A0A2K2U2D6_9ACTN</name>
<dbReference type="Gene3D" id="3.30.2310.20">
    <property type="entry name" value="RelE-like"/>
    <property type="match status" value="1"/>
</dbReference>
<comment type="caution">
    <text evidence="3">The sequence shown here is derived from an EMBL/GenBank/DDBJ whole genome shotgun (WGS) entry which is preliminary data.</text>
</comment>
<dbReference type="AlphaFoldDB" id="A0A2K2U2D6"/>
<organism evidence="3 4">
    <name type="scientific">Rubneribacter badeniensis</name>
    <dbReference type="NCBI Taxonomy" id="2070688"/>
    <lineage>
        <taxon>Bacteria</taxon>
        <taxon>Bacillati</taxon>
        <taxon>Actinomycetota</taxon>
        <taxon>Coriobacteriia</taxon>
        <taxon>Eggerthellales</taxon>
        <taxon>Eggerthellaceae</taxon>
        <taxon>Rubneribacter</taxon>
    </lineage>
</organism>
<dbReference type="InterPro" id="IPR035093">
    <property type="entry name" value="RelE/ParE_toxin_dom_sf"/>
</dbReference>
<evidence type="ECO:0000256" key="2">
    <source>
        <dbReference type="ARBA" id="ARBA00022649"/>
    </source>
</evidence>
<dbReference type="InterPro" id="IPR051803">
    <property type="entry name" value="TA_system_RelE-like_toxin"/>
</dbReference>
<dbReference type="Proteomes" id="UP000236488">
    <property type="component" value="Unassembled WGS sequence"/>
</dbReference>
<reference evidence="3 4" key="1">
    <citation type="journal article" date="2018" name="Int. J. Syst. Evol. Microbiol.">
        <title>Rubneribacter badeniensis gen. nov., sp. nov. and Enteroscipio rubneri gen. nov., sp. nov., new members of the Eggerthellaceae isolated from human faeces.</title>
        <authorList>
            <person name="Danylec N."/>
            <person name="Gobl A."/>
            <person name="Stoll D.A."/>
            <person name="Hetzer B."/>
            <person name="Kulling S.E."/>
            <person name="Huch M."/>
        </authorList>
    </citation>
    <scope>NUCLEOTIDE SEQUENCE [LARGE SCALE GENOMIC DNA]</scope>
    <source>
        <strain evidence="3 4">ResAG-85</strain>
    </source>
</reference>
<comment type="similarity">
    <text evidence="1">Belongs to the RelE toxin family.</text>
</comment>
<gene>
    <name evidence="3" type="ORF">C2L80_11705</name>
</gene>
<evidence type="ECO:0000313" key="4">
    <source>
        <dbReference type="Proteomes" id="UP000236488"/>
    </source>
</evidence>
<accession>A0A2K2U2D6</accession>
<proteinExistence type="inferred from homology"/>